<dbReference type="Gene3D" id="3.40.50.11220">
    <property type="match status" value="1"/>
</dbReference>
<dbReference type="Pfam" id="PF11761">
    <property type="entry name" value="CbiG_mid"/>
    <property type="match status" value="1"/>
</dbReference>
<dbReference type="Gene3D" id="3.30.420.180">
    <property type="entry name" value="CobE/GbiG C-terminal domain"/>
    <property type="match status" value="1"/>
</dbReference>
<dbReference type="InterPro" id="IPR038029">
    <property type="entry name" value="GbiG_N_sf"/>
</dbReference>
<feature type="domain" description="CobE/GbiG C-terminal" evidence="1">
    <location>
        <begin position="276"/>
        <end position="393"/>
    </location>
</feature>
<protein>
    <submittedName>
        <fullName evidence="4">Cobalamin biosynthesis protein CbiG</fullName>
    </submittedName>
</protein>
<feature type="domain" description="Cobalamin synthesis G N-terminal" evidence="2">
    <location>
        <begin position="92"/>
        <end position="171"/>
    </location>
</feature>
<dbReference type="InterPro" id="IPR052553">
    <property type="entry name" value="CbiG_hydrolase"/>
</dbReference>
<dbReference type="InterPro" id="IPR002750">
    <property type="entry name" value="CobE/GbiG_C"/>
</dbReference>
<dbReference type="Pfam" id="PF01890">
    <property type="entry name" value="CbiG_C"/>
    <property type="match status" value="1"/>
</dbReference>
<sequence length="404" mass="43970">MSEGTEVGVGVGMKAGAEAITVTAGRTPSEIVHNSEQLPYAIVAITKHGVEKARHLHQVLPGSHLYYMEKFMVGDEQERDIRMFTGSVRLLFADLFKKYNGLIFFISLGAVVRMMAPVLQDKKVDPGVVVVDDRGENVISVLSGHLGGANELTRELARLLDANPVITTASDVQKTIPVDLFGRGFGWELDSFEKVTPVSASVVNEEKVAIIQEAGERGWWPYPDKPLPGHFQVYHSIAEAWDDTFQGALVITPRLLTVEEQARFLVNGVVYRPKTIVLGIGCNRGTSAEEIEQVILQALAEQHLSVKSVRNIATITLKQDEAGLLAVCQKYGWTLVAYTPEQLNEMPMTERSETVYKFTGAYGVSEPAALRSAEAEAPFLAKQKSGNVTLSIALVNGGGIVHGG</sequence>
<keyword evidence="5" id="KW-1185">Reference proteome</keyword>
<dbReference type="OrthoDB" id="9781023at2"/>
<evidence type="ECO:0000259" key="2">
    <source>
        <dbReference type="Pfam" id="PF11760"/>
    </source>
</evidence>
<gene>
    <name evidence="4" type="ORF">EEL30_12465</name>
</gene>
<evidence type="ECO:0000259" key="3">
    <source>
        <dbReference type="Pfam" id="PF11761"/>
    </source>
</evidence>
<feature type="domain" description="Cobalamin biosynthesis central region" evidence="3">
    <location>
        <begin position="177"/>
        <end position="273"/>
    </location>
</feature>
<dbReference type="InterPro" id="IPR021745">
    <property type="entry name" value="CbiG_mid"/>
</dbReference>
<name>A0A518V7U5_BRELA</name>
<proteinExistence type="predicted"/>
<dbReference type="EMBL" id="CP033464">
    <property type="protein sequence ID" value="QDX93042.1"/>
    <property type="molecule type" value="Genomic_DNA"/>
</dbReference>
<reference evidence="4 5" key="1">
    <citation type="submission" date="2018-11" db="EMBL/GenBank/DDBJ databases">
        <title>Phylogenetic determinants of toxin gene distribution in genomes of Brevibacillus laterosporus.</title>
        <authorList>
            <person name="Glare T.R."/>
            <person name="Durrant A."/>
            <person name="Berry C."/>
            <person name="Palma L."/>
            <person name="Ormskirk M."/>
            <person name="Cox M.O."/>
        </authorList>
    </citation>
    <scope>NUCLEOTIDE SEQUENCE [LARGE SCALE GENOMIC DNA]</scope>
    <source>
        <strain evidence="4 5">1821L</strain>
    </source>
</reference>
<dbReference type="PANTHER" id="PTHR37477">
    <property type="entry name" value="COBALT-PRECORRIN-5A HYDROLASE"/>
    <property type="match status" value="1"/>
</dbReference>
<dbReference type="PANTHER" id="PTHR37477:SF1">
    <property type="entry name" value="COBALT-PRECORRIN-5A HYDROLASE"/>
    <property type="match status" value="1"/>
</dbReference>
<dbReference type="Proteomes" id="UP000319432">
    <property type="component" value="Chromosome"/>
</dbReference>
<dbReference type="InterPro" id="IPR021744">
    <property type="entry name" value="CbiG_N"/>
</dbReference>
<dbReference type="InterPro" id="IPR036518">
    <property type="entry name" value="CobE/GbiG_C_sf"/>
</dbReference>
<dbReference type="Pfam" id="PF11760">
    <property type="entry name" value="CbiG_N"/>
    <property type="match status" value="1"/>
</dbReference>
<dbReference type="AlphaFoldDB" id="A0A518V7U5"/>
<evidence type="ECO:0000313" key="5">
    <source>
        <dbReference type="Proteomes" id="UP000319432"/>
    </source>
</evidence>
<evidence type="ECO:0000259" key="1">
    <source>
        <dbReference type="Pfam" id="PF01890"/>
    </source>
</evidence>
<dbReference type="SUPFAM" id="SSF159672">
    <property type="entry name" value="CbiG N-terminal domain-like"/>
    <property type="match status" value="1"/>
</dbReference>
<accession>A0A518V7U5</accession>
<organism evidence="4 5">
    <name type="scientific">Brevibacillus laterosporus</name>
    <name type="common">Bacillus laterosporus</name>
    <dbReference type="NCBI Taxonomy" id="1465"/>
    <lineage>
        <taxon>Bacteria</taxon>
        <taxon>Bacillati</taxon>
        <taxon>Bacillota</taxon>
        <taxon>Bacilli</taxon>
        <taxon>Bacillales</taxon>
        <taxon>Paenibacillaceae</taxon>
        <taxon>Brevibacillus</taxon>
    </lineage>
</organism>
<dbReference type="SUPFAM" id="SSF159664">
    <property type="entry name" value="CobE/GbiG C-terminal domain-like"/>
    <property type="match status" value="1"/>
</dbReference>
<dbReference type="GO" id="GO:0009236">
    <property type="term" value="P:cobalamin biosynthetic process"/>
    <property type="evidence" value="ECO:0007669"/>
    <property type="project" value="InterPro"/>
</dbReference>
<evidence type="ECO:0000313" key="4">
    <source>
        <dbReference type="EMBL" id="QDX93042.1"/>
    </source>
</evidence>